<dbReference type="RefSeq" id="XP_018601295.1">
    <property type="nucleotide sequence ID" value="XM_018745779.2"/>
</dbReference>
<dbReference type="PANTHER" id="PTHR11849:SF156">
    <property type="entry name" value="ETS-RELATED TRANSCRIPTION FACTOR ELF-1"/>
    <property type="match status" value="1"/>
</dbReference>
<accession>A0A8C9R9L8</accession>
<dbReference type="GO" id="GO:0005634">
    <property type="term" value="C:nucleus"/>
    <property type="evidence" value="ECO:0007669"/>
    <property type="project" value="UniProtKB-SubCell"/>
</dbReference>
<reference evidence="12" key="2">
    <citation type="submission" date="2025-08" db="UniProtKB">
        <authorList>
            <consortium name="Ensembl"/>
        </authorList>
    </citation>
    <scope>IDENTIFICATION</scope>
</reference>
<keyword evidence="6" id="KW-0010">Activator</keyword>
<feature type="compositionally biased region" description="Basic and acidic residues" evidence="10">
    <location>
        <begin position="279"/>
        <end position="289"/>
    </location>
</feature>
<dbReference type="SUPFAM" id="SSF46785">
    <property type="entry name" value="Winged helix' DNA-binding domain"/>
    <property type="match status" value="1"/>
</dbReference>
<comment type="subcellular location">
    <subcellularLocation>
        <location evidence="1 9">Nucleus</location>
    </subcellularLocation>
</comment>
<feature type="domain" description="ETS" evidence="11">
    <location>
        <begin position="182"/>
        <end position="264"/>
    </location>
</feature>
<feature type="region of interest" description="Disordered" evidence="10">
    <location>
        <begin position="143"/>
        <end position="174"/>
    </location>
</feature>
<dbReference type="Pfam" id="PF00178">
    <property type="entry name" value="Ets"/>
    <property type="match status" value="1"/>
</dbReference>
<dbReference type="GeneID" id="108930495"/>
<comment type="similarity">
    <text evidence="2 9">Belongs to the ETS family.</text>
</comment>
<dbReference type="PROSITE" id="PS50061">
    <property type="entry name" value="ETS_DOMAIN_3"/>
    <property type="match status" value="1"/>
</dbReference>
<dbReference type="GO" id="GO:0000981">
    <property type="term" value="F:DNA-binding transcription factor activity, RNA polymerase II-specific"/>
    <property type="evidence" value="ECO:0007669"/>
    <property type="project" value="TreeGrafter"/>
</dbReference>
<keyword evidence="4" id="KW-0805">Transcription regulation</keyword>
<dbReference type="GeneTree" id="ENSGT00940000157039"/>
<dbReference type="AlphaFoldDB" id="A0A8C9R9L8"/>
<dbReference type="GO" id="GO:0043565">
    <property type="term" value="F:sequence-specific DNA binding"/>
    <property type="evidence" value="ECO:0007669"/>
    <property type="project" value="InterPro"/>
</dbReference>
<evidence type="ECO:0000256" key="3">
    <source>
        <dbReference type="ARBA" id="ARBA00022553"/>
    </source>
</evidence>
<dbReference type="SMART" id="SM00413">
    <property type="entry name" value="ETS"/>
    <property type="match status" value="1"/>
</dbReference>
<sequence>MAAVGNNELVIEFASSCIESVQQLSDPSVFPAVIVEQVPNSHLLSYSDLACEQPASGGFHPNSLDVAEEQVVGKEEEVTLTVETCCHNGEEEAMEAVEAPEMLLSLDPSTMLLEEKQTSQPFGVPLSIGKTGSQLQQEALVKSAAQQLGGKKGRKPRKPRPVSPTPDVQIRKKSKDGRGSTLYLWEFLMALLQDKSTCPKYIKWTHREKGIFKLVDSKAVSRLWGKHKNKPDMNYETMGRALRYYYQRGILAKVEGQRLVYQFTEMPKNLVWIGEDDPDNGRSLDEKMSSEAPVRTQSEPKSNMRSGGLKHKARGSKVMADYRASSTDQQAEDLQPAVGNESSPKAARPLGLIQQHHLPIVSAEMMRTLQNIQSLQPGQNGSVFRTVQLLESLQNAQERHAAKDIHQEALAGPISTTAGQTQVPVVMSAGSQCVTLQTVPMSSESGTLTTSSSTFLLQTVPSLQPVTVMMKKVTPESYLMQEEADRVRDKPAASAVTTFVGNQQLVSHPPGTVIASVTSTSDSKLTAKPSNGDEELERQPGIKVEPISVVVLNDAWVGVGDSQKDTES</sequence>
<dbReference type="PROSITE" id="PS00346">
    <property type="entry name" value="ETS_DOMAIN_2"/>
    <property type="match status" value="1"/>
</dbReference>
<dbReference type="InterPro" id="IPR036390">
    <property type="entry name" value="WH_DNA-bd_sf"/>
</dbReference>
<evidence type="ECO:0000256" key="6">
    <source>
        <dbReference type="ARBA" id="ARBA00023159"/>
    </source>
</evidence>
<evidence type="ECO:0000259" key="11">
    <source>
        <dbReference type="PROSITE" id="PS50061"/>
    </source>
</evidence>
<dbReference type="FunFam" id="1.10.10.10:FF:000066">
    <property type="entry name" value="ETS-related transcription factor Elf-2 isoform X1"/>
    <property type="match status" value="1"/>
</dbReference>
<proteinExistence type="inferred from homology"/>
<evidence type="ECO:0000256" key="2">
    <source>
        <dbReference type="ARBA" id="ARBA00005562"/>
    </source>
</evidence>
<dbReference type="RefSeq" id="XP_018601286.1">
    <property type="nucleotide sequence ID" value="XM_018745770.2"/>
</dbReference>
<dbReference type="OrthoDB" id="8196042at2759"/>
<dbReference type="InterPro" id="IPR000418">
    <property type="entry name" value="Ets_dom"/>
</dbReference>
<reference evidence="12" key="3">
    <citation type="submission" date="2025-09" db="UniProtKB">
        <authorList>
            <consortium name="Ensembl"/>
        </authorList>
    </citation>
    <scope>IDENTIFICATION</scope>
</reference>
<name>A0A8C9R9L8_SCLFO</name>
<dbReference type="Gene3D" id="1.10.10.10">
    <property type="entry name" value="Winged helix-like DNA-binding domain superfamily/Winged helix DNA-binding domain"/>
    <property type="match status" value="1"/>
</dbReference>
<gene>
    <name evidence="12" type="primary">LOC108930495</name>
</gene>
<keyword evidence="7" id="KW-0804">Transcription</keyword>
<feature type="region of interest" description="Disordered" evidence="10">
    <location>
        <begin position="520"/>
        <end position="541"/>
    </location>
</feature>
<dbReference type="InterPro" id="IPR046328">
    <property type="entry name" value="ETS_fam"/>
</dbReference>
<keyword evidence="13" id="KW-1185">Reference proteome</keyword>
<evidence type="ECO:0000256" key="8">
    <source>
        <dbReference type="ARBA" id="ARBA00023242"/>
    </source>
</evidence>
<feature type="region of interest" description="Disordered" evidence="10">
    <location>
        <begin position="277"/>
        <end position="344"/>
    </location>
</feature>
<dbReference type="Proteomes" id="UP000694397">
    <property type="component" value="Chromosome 12"/>
</dbReference>
<keyword evidence="5 9" id="KW-0238">DNA-binding</keyword>
<dbReference type="GO" id="GO:0045893">
    <property type="term" value="P:positive regulation of DNA-templated transcription"/>
    <property type="evidence" value="ECO:0007669"/>
    <property type="project" value="UniProtKB-ARBA"/>
</dbReference>
<evidence type="ECO:0000256" key="1">
    <source>
        <dbReference type="ARBA" id="ARBA00004123"/>
    </source>
</evidence>
<protein>
    <submittedName>
        <fullName evidence="12">ETS-related transcription factor Elf-1-like</fullName>
    </submittedName>
</protein>
<dbReference type="InterPro" id="IPR036388">
    <property type="entry name" value="WH-like_DNA-bd_sf"/>
</dbReference>
<dbReference type="PANTHER" id="PTHR11849">
    <property type="entry name" value="ETS"/>
    <property type="match status" value="1"/>
</dbReference>
<reference evidence="12 13" key="1">
    <citation type="submission" date="2019-04" db="EMBL/GenBank/DDBJ databases">
        <authorList>
            <consortium name="Wellcome Sanger Institute Data Sharing"/>
        </authorList>
    </citation>
    <scope>NUCLEOTIDE SEQUENCE [LARGE SCALE GENOMIC DNA]</scope>
</reference>
<evidence type="ECO:0000256" key="9">
    <source>
        <dbReference type="RuleBase" id="RU004019"/>
    </source>
</evidence>
<evidence type="ECO:0000313" key="12">
    <source>
        <dbReference type="Ensembl" id="ENSSFOP00015007702.1"/>
    </source>
</evidence>
<dbReference type="GO" id="GO:0030154">
    <property type="term" value="P:cell differentiation"/>
    <property type="evidence" value="ECO:0007669"/>
    <property type="project" value="TreeGrafter"/>
</dbReference>
<evidence type="ECO:0000256" key="5">
    <source>
        <dbReference type="ARBA" id="ARBA00023125"/>
    </source>
</evidence>
<feature type="compositionally biased region" description="Polar residues" evidence="10">
    <location>
        <begin position="295"/>
        <end position="305"/>
    </location>
</feature>
<evidence type="ECO:0000256" key="7">
    <source>
        <dbReference type="ARBA" id="ARBA00023163"/>
    </source>
</evidence>
<evidence type="ECO:0000313" key="13">
    <source>
        <dbReference type="Proteomes" id="UP000694397"/>
    </source>
</evidence>
<evidence type="ECO:0000256" key="4">
    <source>
        <dbReference type="ARBA" id="ARBA00023015"/>
    </source>
</evidence>
<dbReference type="InterPro" id="IPR022084">
    <property type="entry name" value="TF_Elf_N"/>
</dbReference>
<dbReference type="Pfam" id="PF12310">
    <property type="entry name" value="Elf-1_N"/>
    <property type="match status" value="1"/>
</dbReference>
<dbReference type="KEGG" id="sfm:108930495"/>
<organism evidence="12 13">
    <name type="scientific">Scleropages formosus</name>
    <name type="common">Asian bonytongue</name>
    <name type="synonym">Osteoglossum formosum</name>
    <dbReference type="NCBI Taxonomy" id="113540"/>
    <lineage>
        <taxon>Eukaryota</taxon>
        <taxon>Metazoa</taxon>
        <taxon>Chordata</taxon>
        <taxon>Craniata</taxon>
        <taxon>Vertebrata</taxon>
        <taxon>Euteleostomi</taxon>
        <taxon>Actinopterygii</taxon>
        <taxon>Neopterygii</taxon>
        <taxon>Teleostei</taxon>
        <taxon>Osteoglossocephala</taxon>
        <taxon>Osteoglossomorpha</taxon>
        <taxon>Osteoglossiformes</taxon>
        <taxon>Osteoglossidae</taxon>
        <taxon>Scleropages</taxon>
    </lineage>
</organism>
<keyword evidence="8 9" id="KW-0539">Nucleus</keyword>
<evidence type="ECO:0000256" key="10">
    <source>
        <dbReference type="SAM" id="MobiDB-lite"/>
    </source>
</evidence>
<dbReference type="Ensembl" id="ENSSFOT00015007815.2">
    <property type="protein sequence ID" value="ENSSFOP00015007702.1"/>
    <property type="gene ID" value="ENSSFOG00015005066.2"/>
</dbReference>
<feature type="compositionally biased region" description="Basic residues" evidence="10">
    <location>
        <begin position="151"/>
        <end position="160"/>
    </location>
</feature>
<dbReference type="PRINTS" id="PR00454">
    <property type="entry name" value="ETSDOMAIN"/>
</dbReference>
<keyword evidence="3" id="KW-0597">Phosphoprotein</keyword>